<accession>A0A6M3J6X4</accession>
<protein>
    <submittedName>
        <fullName evidence="1">Uncharacterized protein</fullName>
    </submittedName>
</protein>
<sequence>MIGFVMDVSREEFYRAVDDIRQDIAGVNGRLDTLNGRTRKNEREIAVLRDRGARQNLTAGGTGAGAGILLAMAWEWFKTKL</sequence>
<proteinExistence type="predicted"/>
<dbReference type="AlphaFoldDB" id="A0A6M3J6X4"/>
<reference evidence="1" key="1">
    <citation type="submission" date="2020-03" db="EMBL/GenBank/DDBJ databases">
        <title>The deep terrestrial virosphere.</title>
        <authorList>
            <person name="Holmfeldt K."/>
            <person name="Nilsson E."/>
            <person name="Simone D."/>
            <person name="Lopez-Fernandez M."/>
            <person name="Wu X."/>
            <person name="de Brujin I."/>
            <person name="Lundin D."/>
            <person name="Andersson A."/>
            <person name="Bertilsson S."/>
            <person name="Dopson M."/>
        </authorList>
    </citation>
    <scope>NUCLEOTIDE SEQUENCE</scope>
    <source>
        <strain evidence="1">MM415B00382</strain>
    </source>
</reference>
<evidence type="ECO:0000313" key="1">
    <source>
        <dbReference type="EMBL" id="QJA65656.1"/>
    </source>
</evidence>
<dbReference type="EMBL" id="MT141542">
    <property type="protein sequence ID" value="QJA65656.1"/>
    <property type="molecule type" value="Genomic_DNA"/>
</dbReference>
<gene>
    <name evidence="1" type="ORF">MM415B00382_0046</name>
</gene>
<organism evidence="1">
    <name type="scientific">viral metagenome</name>
    <dbReference type="NCBI Taxonomy" id="1070528"/>
    <lineage>
        <taxon>unclassified sequences</taxon>
        <taxon>metagenomes</taxon>
        <taxon>organismal metagenomes</taxon>
    </lineage>
</organism>
<name>A0A6M3J6X4_9ZZZZ</name>